<dbReference type="RefSeq" id="XP_033684691.1">
    <property type="nucleotide sequence ID" value="XM_033826750.1"/>
</dbReference>
<keyword evidence="3" id="KW-1185">Reference proteome</keyword>
<feature type="compositionally biased region" description="Basic and acidic residues" evidence="1">
    <location>
        <begin position="69"/>
        <end position="90"/>
    </location>
</feature>
<sequence>MALSFDFDHSAEPAIRQWQEAYYQEFQASVWIQSERSFVIRYPEIIGLVTNALGVVHVCKLRWKNHSTLDRDGSSGKRRAEERFEPERRRSTTTVHELYEGPSLDTWFDLWPDAQKNTIERGTERASGGTGATQTKIIRGSASRRQLDMA</sequence>
<gene>
    <name evidence="2" type="ORF">BU26DRAFT_504142</name>
</gene>
<dbReference type="Proteomes" id="UP000800094">
    <property type="component" value="Unassembled WGS sequence"/>
</dbReference>
<accession>A0A6A6IHN2</accession>
<evidence type="ECO:0000313" key="3">
    <source>
        <dbReference type="Proteomes" id="UP000800094"/>
    </source>
</evidence>
<feature type="region of interest" description="Disordered" evidence="1">
    <location>
        <begin position="120"/>
        <end position="150"/>
    </location>
</feature>
<name>A0A6A6IHN2_9PLEO</name>
<dbReference type="AlphaFoldDB" id="A0A6A6IHN2"/>
<evidence type="ECO:0000313" key="2">
    <source>
        <dbReference type="EMBL" id="KAF2249687.1"/>
    </source>
</evidence>
<organism evidence="2 3">
    <name type="scientific">Trematosphaeria pertusa</name>
    <dbReference type="NCBI Taxonomy" id="390896"/>
    <lineage>
        <taxon>Eukaryota</taxon>
        <taxon>Fungi</taxon>
        <taxon>Dikarya</taxon>
        <taxon>Ascomycota</taxon>
        <taxon>Pezizomycotina</taxon>
        <taxon>Dothideomycetes</taxon>
        <taxon>Pleosporomycetidae</taxon>
        <taxon>Pleosporales</taxon>
        <taxon>Massarineae</taxon>
        <taxon>Trematosphaeriaceae</taxon>
        <taxon>Trematosphaeria</taxon>
    </lineage>
</organism>
<protein>
    <submittedName>
        <fullName evidence="2">Uncharacterized protein</fullName>
    </submittedName>
</protein>
<feature type="region of interest" description="Disordered" evidence="1">
    <location>
        <begin position="69"/>
        <end position="91"/>
    </location>
</feature>
<dbReference type="EMBL" id="ML987194">
    <property type="protein sequence ID" value="KAF2249687.1"/>
    <property type="molecule type" value="Genomic_DNA"/>
</dbReference>
<evidence type="ECO:0000256" key="1">
    <source>
        <dbReference type="SAM" id="MobiDB-lite"/>
    </source>
</evidence>
<reference evidence="2" key="1">
    <citation type="journal article" date="2020" name="Stud. Mycol.">
        <title>101 Dothideomycetes genomes: a test case for predicting lifestyles and emergence of pathogens.</title>
        <authorList>
            <person name="Haridas S."/>
            <person name="Albert R."/>
            <person name="Binder M."/>
            <person name="Bloem J."/>
            <person name="Labutti K."/>
            <person name="Salamov A."/>
            <person name="Andreopoulos B."/>
            <person name="Baker S."/>
            <person name="Barry K."/>
            <person name="Bills G."/>
            <person name="Bluhm B."/>
            <person name="Cannon C."/>
            <person name="Castanera R."/>
            <person name="Culley D."/>
            <person name="Daum C."/>
            <person name="Ezra D."/>
            <person name="Gonzalez J."/>
            <person name="Henrissat B."/>
            <person name="Kuo A."/>
            <person name="Liang C."/>
            <person name="Lipzen A."/>
            <person name="Lutzoni F."/>
            <person name="Magnuson J."/>
            <person name="Mondo S."/>
            <person name="Nolan M."/>
            <person name="Ohm R."/>
            <person name="Pangilinan J."/>
            <person name="Park H.-J."/>
            <person name="Ramirez L."/>
            <person name="Alfaro M."/>
            <person name="Sun H."/>
            <person name="Tritt A."/>
            <person name="Yoshinaga Y."/>
            <person name="Zwiers L.-H."/>
            <person name="Turgeon B."/>
            <person name="Goodwin S."/>
            <person name="Spatafora J."/>
            <person name="Crous P."/>
            <person name="Grigoriev I."/>
        </authorList>
    </citation>
    <scope>NUCLEOTIDE SEQUENCE</scope>
    <source>
        <strain evidence="2">CBS 122368</strain>
    </source>
</reference>
<proteinExistence type="predicted"/>
<dbReference type="GeneID" id="54580080"/>